<dbReference type="SMART" id="SM00219">
    <property type="entry name" value="TyrKc"/>
    <property type="match status" value="2"/>
</dbReference>
<evidence type="ECO:0000256" key="6">
    <source>
        <dbReference type="ARBA" id="ARBA00022741"/>
    </source>
</evidence>
<keyword evidence="13" id="KW-0539">Nucleus</keyword>
<dbReference type="GO" id="GO:0006325">
    <property type="term" value="P:chromatin organization"/>
    <property type="evidence" value="ECO:0007669"/>
    <property type="project" value="UniProtKB-KW"/>
</dbReference>
<dbReference type="InterPro" id="IPR011993">
    <property type="entry name" value="PH-like_dom_sf"/>
</dbReference>
<dbReference type="PROSITE" id="PS50057">
    <property type="entry name" value="FERM_3"/>
    <property type="match status" value="1"/>
</dbReference>
<dbReference type="GO" id="GO:0005131">
    <property type="term" value="F:growth hormone receptor binding"/>
    <property type="evidence" value="ECO:0007669"/>
    <property type="project" value="TreeGrafter"/>
</dbReference>
<feature type="domain" description="SH2" evidence="22">
    <location>
        <begin position="400"/>
        <end position="481"/>
    </location>
</feature>
<dbReference type="Gene3D" id="3.30.505.10">
    <property type="entry name" value="SH2 domain"/>
    <property type="match status" value="1"/>
</dbReference>
<dbReference type="GO" id="GO:0140546">
    <property type="term" value="P:defense response to symbiont"/>
    <property type="evidence" value="ECO:0007669"/>
    <property type="project" value="UniProtKB-ARBA"/>
</dbReference>
<feature type="active site" description="Proton acceptor" evidence="16">
    <location>
        <position position="975"/>
    </location>
</feature>
<dbReference type="FunFam" id="1.10.510.10:FF:000114">
    <property type="entry name" value="Tyrosine-protein kinase JAK2"/>
    <property type="match status" value="1"/>
</dbReference>
<dbReference type="Pfam" id="PF07714">
    <property type="entry name" value="PK_Tyr_Ser-Thr"/>
    <property type="match status" value="2"/>
</dbReference>
<dbReference type="InterPro" id="IPR016251">
    <property type="entry name" value="Tyr_kinase_non-rcpt_Jak/Tyk2"/>
</dbReference>
<dbReference type="InterPro" id="IPR051286">
    <property type="entry name" value="JAK"/>
</dbReference>
<dbReference type="InterPro" id="IPR036860">
    <property type="entry name" value="SH2_dom_sf"/>
</dbReference>
<dbReference type="GO" id="GO:0060397">
    <property type="term" value="P:growth hormone receptor signaling pathway via JAK-STAT"/>
    <property type="evidence" value="ECO:0007669"/>
    <property type="project" value="UniProtKB-ARBA"/>
</dbReference>
<comment type="subcellular location">
    <subcellularLocation>
        <location evidence="2">Endomembrane system</location>
        <topology evidence="2">Peripheral membrane protein</topology>
    </subcellularLocation>
    <subcellularLocation>
        <location evidence="1">Nucleus</location>
    </subcellularLocation>
</comment>
<dbReference type="InterPro" id="IPR019749">
    <property type="entry name" value="Band_41_domain"/>
</dbReference>
<dbReference type="PROSITE" id="PS00109">
    <property type="entry name" value="PROTEIN_KINASE_TYR"/>
    <property type="match status" value="1"/>
</dbReference>
<dbReference type="SUPFAM" id="SSF56112">
    <property type="entry name" value="Protein kinase-like (PK-like)"/>
    <property type="match status" value="2"/>
</dbReference>
<evidence type="ECO:0000256" key="1">
    <source>
        <dbReference type="ARBA" id="ARBA00004123"/>
    </source>
</evidence>
<dbReference type="GO" id="GO:1902533">
    <property type="term" value="P:positive regulation of intracellular signal transduction"/>
    <property type="evidence" value="ECO:0007669"/>
    <property type="project" value="UniProtKB-ARBA"/>
</dbReference>
<evidence type="ECO:0000256" key="12">
    <source>
        <dbReference type="ARBA" id="ARBA00023137"/>
    </source>
</evidence>
<reference evidence="25" key="1">
    <citation type="submission" date="2022-12" db="EMBL/GenBank/DDBJ databases">
        <authorList>
            <person name="Alioto T."/>
            <person name="Alioto T."/>
            <person name="Gomez Garrido J."/>
        </authorList>
    </citation>
    <scope>NUCLEOTIDE SEQUENCE</scope>
</reference>
<comment type="similarity">
    <text evidence="15">Belongs to the protein kinase superfamily. Tyr protein kinase family. JAK subfamily.</text>
</comment>
<evidence type="ECO:0000256" key="10">
    <source>
        <dbReference type="ARBA" id="ARBA00022999"/>
    </source>
</evidence>
<evidence type="ECO:0000313" key="26">
    <source>
        <dbReference type="Proteomes" id="UP001178461"/>
    </source>
</evidence>
<evidence type="ECO:0000256" key="20">
    <source>
        <dbReference type="RuleBase" id="RU362096"/>
    </source>
</evidence>
<dbReference type="PRINTS" id="PR01825">
    <property type="entry name" value="JANUSKINASE2"/>
</dbReference>
<dbReference type="InterPro" id="IPR017441">
    <property type="entry name" value="Protein_kinase_ATP_BS"/>
</dbReference>
<dbReference type="GO" id="GO:0007259">
    <property type="term" value="P:cell surface receptor signaling pathway via JAK-STAT"/>
    <property type="evidence" value="ECO:0007669"/>
    <property type="project" value="UniProtKB-ARBA"/>
</dbReference>
<dbReference type="CDD" id="cd14473">
    <property type="entry name" value="FERM_B-lobe"/>
    <property type="match status" value="1"/>
</dbReference>
<dbReference type="EMBL" id="OX395142">
    <property type="protein sequence ID" value="CAI5796558.1"/>
    <property type="molecule type" value="Genomic_DNA"/>
</dbReference>
<dbReference type="InterPro" id="IPR041155">
    <property type="entry name" value="FERM_F1"/>
</dbReference>
<dbReference type="CDD" id="cd10379">
    <property type="entry name" value="SH2_Jak2"/>
    <property type="match status" value="1"/>
</dbReference>
<dbReference type="GO" id="GO:0050867">
    <property type="term" value="P:positive regulation of cell activation"/>
    <property type="evidence" value="ECO:0007669"/>
    <property type="project" value="UniProtKB-ARBA"/>
</dbReference>
<organism evidence="25 26">
    <name type="scientific">Podarcis lilfordi</name>
    <name type="common">Lilford's wall lizard</name>
    <dbReference type="NCBI Taxonomy" id="74358"/>
    <lineage>
        <taxon>Eukaryota</taxon>
        <taxon>Metazoa</taxon>
        <taxon>Chordata</taxon>
        <taxon>Craniata</taxon>
        <taxon>Vertebrata</taxon>
        <taxon>Euteleostomi</taxon>
        <taxon>Lepidosauria</taxon>
        <taxon>Squamata</taxon>
        <taxon>Bifurcata</taxon>
        <taxon>Unidentata</taxon>
        <taxon>Episquamata</taxon>
        <taxon>Laterata</taxon>
        <taxon>Lacertibaenia</taxon>
        <taxon>Lacertidae</taxon>
        <taxon>Podarcis</taxon>
    </lineage>
</organism>
<dbReference type="FunFam" id="1.10.510.10:FF:000110">
    <property type="entry name" value="Tyrosine-protein kinase"/>
    <property type="match status" value="1"/>
</dbReference>
<evidence type="ECO:0000256" key="21">
    <source>
        <dbReference type="SAM" id="MobiDB-lite"/>
    </source>
</evidence>
<dbReference type="GO" id="GO:0005829">
    <property type="term" value="C:cytosol"/>
    <property type="evidence" value="ECO:0007669"/>
    <property type="project" value="TreeGrafter"/>
</dbReference>
<dbReference type="SMART" id="SM00295">
    <property type="entry name" value="B41"/>
    <property type="match status" value="1"/>
</dbReference>
<dbReference type="InterPro" id="IPR035963">
    <property type="entry name" value="FERM_2"/>
</dbReference>
<dbReference type="Pfam" id="PF17887">
    <property type="entry name" value="Jak1_Phl"/>
    <property type="match status" value="1"/>
</dbReference>
<evidence type="ECO:0000256" key="8">
    <source>
        <dbReference type="ARBA" id="ARBA00022840"/>
    </source>
</evidence>
<feature type="domain" description="Protein kinase" evidence="23">
    <location>
        <begin position="544"/>
        <end position="808"/>
    </location>
</feature>
<evidence type="ECO:0000256" key="13">
    <source>
        <dbReference type="ARBA" id="ARBA00023242"/>
    </source>
</evidence>
<dbReference type="GO" id="GO:0030218">
    <property type="term" value="P:erythrocyte differentiation"/>
    <property type="evidence" value="ECO:0007669"/>
    <property type="project" value="TreeGrafter"/>
</dbReference>
<evidence type="ECO:0000256" key="16">
    <source>
        <dbReference type="PIRSR" id="PIRSR000636-1"/>
    </source>
</evidence>
<dbReference type="GO" id="GO:0012505">
    <property type="term" value="C:endomembrane system"/>
    <property type="evidence" value="ECO:0007669"/>
    <property type="project" value="UniProtKB-SubCell"/>
</dbReference>
<feature type="binding site" evidence="17">
    <location>
        <position position="881"/>
    </location>
    <ligand>
        <name>ATP</name>
        <dbReference type="ChEBI" id="CHEBI:30616"/>
    </ligand>
</feature>
<dbReference type="SMART" id="SM00252">
    <property type="entry name" value="SH2"/>
    <property type="match status" value="1"/>
</dbReference>
<feature type="compositionally biased region" description="Polar residues" evidence="21">
    <location>
        <begin position="1141"/>
        <end position="1151"/>
    </location>
</feature>
<evidence type="ECO:0000259" key="22">
    <source>
        <dbReference type="PROSITE" id="PS50001"/>
    </source>
</evidence>
<keyword evidence="6 15" id="KW-0547">Nucleotide-binding</keyword>
<dbReference type="FunFam" id="3.30.200.20:FF:000135">
    <property type="entry name" value="Tyrosine-protein kinase"/>
    <property type="match status" value="1"/>
</dbReference>
<dbReference type="GO" id="GO:0042393">
    <property type="term" value="F:histone binding"/>
    <property type="evidence" value="ECO:0007669"/>
    <property type="project" value="InterPro"/>
</dbReference>
<accession>A0AA35LIN7</accession>
<dbReference type="PIRSF" id="PIRSF000636">
    <property type="entry name" value="TyrPK_Jak"/>
    <property type="match status" value="1"/>
</dbReference>
<feature type="domain" description="Protein kinase" evidence="23">
    <location>
        <begin position="848"/>
        <end position="1125"/>
    </location>
</feature>
<comment type="catalytic activity">
    <reaction evidence="14 15 20">
        <text>L-tyrosyl-[protein] + ATP = O-phospho-L-tyrosyl-[protein] + ADP + H(+)</text>
        <dbReference type="Rhea" id="RHEA:10596"/>
        <dbReference type="Rhea" id="RHEA-COMP:10136"/>
        <dbReference type="Rhea" id="RHEA-COMP:20101"/>
        <dbReference type="ChEBI" id="CHEBI:15378"/>
        <dbReference type="ChEBI" id="CHEBI:30616"/>
        <dbReference type="ChEBI" id="CHEBI:46858"/>
        <dbReference type="ChEBI" id="CHEBI:61978"/>
        <dbReference type="ChEBI" id="CHEBI:456216"/>
        <dbReference type="EC" id="2.7.10.2"/>
    </reaction>
</comment>
<feature type="domain" description="FERM" evidence="24">
    <location>
        <begin position="36"/>
        <end position="379"/>
    </location>
</feature>
<dbReference type="InterPro" id="IPR020693">
    <property type="entry name" value="Tyr_kinase_non-rcpt_Jak2"/>
</dbReference>
<dbReference type="GO" id="GO:0022407">
    <property type="term" value="P:regulation of cell-cell adhesion"/>
    <property type="evidence" value="ECO:0007669"/>
    <property type="project" value="UniProtKB-ARBA"/>
</dbReference>
<feature type="binding site" evidence="19">
    <location>
        <position position="882"/>
    </location>
    <ligand>
        <name>ATP</name>
        <dbReference type="ChEBI" id="CHEBI:30616"/>
    </ligand>
</feature>
<evidence type="ECO:0000256" key="18">
    <source>
        <dbReference type="PROSITE-ProRule" id="PRU00191"/>
    </source>
</evidence>
<evidence type="ECO:0000259" key="23">
    <source>
        <dbReference type="PROSITE" id="PS50011"/>
    </source>
</evidence>
<keyword evidence="8 15" id="KW-0067">ATP-binding</keyword>
<dbReference type="GO" id="GO:0008284">
    <property type="term" value="P:positive regulation of cell population proliferation"/>
    <property type="evidence" value="ECO:0007669"/>
    <property type="project" value="UniProtKB-ARBA"/>
</dbReference>
<dbReference type="FunFam" id="3.30.200.20:FF:000084">
    <property type="entry name" value="Tyrosine-protein kinase"/>
    <property type="match status" value="1"/>
</dbReference>
<keyword evidence="26" id="KW-1185">Reference proteome</keyword>
<dbReference type="Pfam" id="PF18379">
    <property type="entry name" value="FERM_F1"/>
    <property type="match status" value="1"/>
</dbReference>
<proteinExistence type="inferred from homology"/>
<evidence type="ECO:0000256" key="19">
    <source>
        <dbReference type="PROSITE-ProRule" id="PRU10141"/>
    </source>
</evidence>
<dbReference type="PROSITE" id="PS50001">
    <property type="entry name" value="SH2"/>
    <property type="match status" value="1"/>
</dbReference>
<dbReference type="GO" id="GO:0016020">
    <property type="term" value="C:membrane"/>
    <property type="evidence" value="ECO:0007669"/>
    <property type="project" value="InterPro"/>
</dbReference>
<name>A0AA35LIN7_9SAUR</name>
<dbReference type="PANTHER" id="PTHR45807">
    <property type="entry name" value="TYROSINE-PROTEIN KINASE HOPSCOTCH"/>
    <property type="match status" value="1"/>
</dbReference>
<dbReference type="Pfam" id="PF18377">
    <property type="entry name" value="FERM_F2"/>
    <property type="match status" value="1"/>
</dbReference>
<dbReference type="Gene3D" id="1.10.510.10">
    <property type="entry name" value="Transferase(Phosphotransferase) domain 1"/>
    <property type="match status" value="2"/>
</dbReference>
<dbReference type="GO" id="GO:0004715">
    <property type="term" value="F:non-membrane spanning protein tyrosine kinase activity"/>
    <property type="evidence" value="ECO:0007669"/>
    <property type="project" value="UniProtKB-UniRule"/>
</dbReference>
<evidence type="ECO:0000256" key="11">
    <source>
        <dbReference type="ARBA" id="ARBA00023136"/>
    </source>
</evidence>
<dbReference type="InterPro" id="IPR001245">
    <property type="entry name" value="Ser-Thr/Tyr_kinase_cat_dom"/>
</dbReference>
<evidence type="ECO:0000313" key="25">
    <source>
        <dbReference type="EMBL" id="CAI5796558.1"/>
    </source>
</evidence>
<evidence type="ECO:0000256" key="7">
    <source>
        <dbReference type="ARBA" id="ARBA00022777"/>
    </source>
</evidence>
<dbReference type="Gene3D" id="2.30.29.30">
    <property type="entry name" value="Pleckstrin-homology domain (PH domain)/Phosphotyrosine-binding domain (PTB)"/>
    <property type="match status" value="1"/>
</dbReference>
<dbReference type="EC" id="2.7.10.2" evidence="15 20"/>
<evidence type="ECO:0000256" key="3">
    <source>
        <dbReference type="ARBA" id="ARBA00022553"/>
    </source>
</evidence>
<keyword evidence="10 18" id="KW-0727">SH2 domain</keyword>
<dbReference type="Proteomes" id="UP001178461">
    <property type="component" value="Chromosome 17"/>
</dbReference>
<dbReference type="GO" id="GO:0001819">
    <property type="term" value="P:positive regulation of cytokine production"/>
    <property type="evidence" value="ECO:0007669"/>
    <property type="project" value="UniProtKB-ARBA"/>
</dbReference>
<keyword evidence="3" id="KW-0597">Phosphoprotein</keyword>
<keyword evidence="12 15" id="KW-0829">Tyrosine-protein kinase</keyword>
<dbReference type="PANTHER" id="PTHR45807:SF1">
    <property type="entry name" value="TYROSINE-PROTEIN KINASE JAK2"/>
    <property type="match status" value="1"/>
</dbReference>
<evidence type="ECO:0000256" key="4">
    <source>
        <dbReference type="ARBA" id="ARBA00022679"/>
    </source>
</evidence>
<dbReference type="InterPro" id="IPR020635">
    <property type="entry name" value="Tyr_kinase_cat_dom"/>
</dbReference>
<dbReference type="GO" id="GO:0005856">
    <property type="term" value="C:cytoskeleton"/>
    <property type="evidence" value="ECO:0007669"/>
    <property type="project" value="UniProtKB-UniRule"/>
</dbReference>
<dbReference type="SUPFAM" id="SSF55550">
    <property type="entry name" value="SH2 domain"/>
    <property type="match status" value="1"/>
</dbReference>
<evidence type="ECO:0000256" key="14">
    <source>
        <dbReference type="ARBA" id="ARBA00051245"/>
    </source>
</evidence>
<keyword evidence="7 15" id="KW-0418">Kinase</keyword>
<dbReference type="InterPro" id="IPR000980">
    <property type="entry name" value="SH2"/>
</dbReference>
<sequence length="1157" mass="133328">MMACLTVTEMEVPASSTLHQNGGVLGNAAVSTHTEPLLRVYLYHSQGKMDGDYLQFPAGEYIAEEICVAACKACGILPVYHNMFALMNQTDRCWYPPNHTFQVEGSTSLTVLYRIRFYFPHWYCNSNVRAFRYGVSRGAESPVLDDIVMSYLFAQWREDFVHGWVKMPVTHETQEECLGMAVLDMMRMAKEKDQTPLGIYNSMSYKMFLPKCIREKIQDYHILTRKRIRYRFRRFIQQFGQCKATARNLKLKYLINLETLQSAFYSEVFEVKEPGREPSGEESFATIVISGNGGIQCSRGKHKESETLAEQEIQTYCDFPDIIDVSIKQASQEGSGENRIVTIHKQDSKNLEAEFHSLREALSFVSLIDGYYRLTADAHHYLCKEVAPPSIIENIQSNCHGPISMDFAINKLKKAGNQTGYYVLRCSPKEFRKYFLTFAVQRDSTTDYKHCLITKNENGEYNLTGTRRSFTNLMDLLNCYRTETVRSDSIIFQFTRCCPPKPKDKSNLLVFRSNGISDLPSSPTLQRHNNVNQMVFHKIRNEDLIFNESLGQGTFTKIFKGVRKEVGDYGKLYQTEVLLKVLDKVHRNYSESFFEAASMMSQLSYKHLVLNYGVCVYGEENILVQEYVKFGSLDTYLKKNKNSINILWKLEVAKQLAMAMHFFEDKNLVHGNVCAKNILLIREEDRKSGNLPFIKLSDPGISITVLPKDILLERIPWVPPECIENPKQLSLATDKWSFGTTLWEICSGGDKPLSLLDSQRKLQFYEDRHQLPAPNWTELANLINNCMDYEPDFRPSFRAVIRDLNSLFAPDYELLKESDMLPNMRIGALGFSGAFEGRDPTYFEERHLKFLQQLGKGNFGSVEMCRYDPLQDNTGEVVAVKKLQHSTEEHLRDFEREIEILKSLQHDNIVKYKGVCYSAGRRNLKLIMEYLPHGSLRDYLQKHKDRLDHKKLLHYASQICKGMEYLGSKRYVHRDLATRNILVENENRVKIGDFGLTKVLPQDKEYYKVKEPGESPIFWYAPESLTDNKFSVASDMWSFGVVLYELFTYIDKNKSPPAEFMRMIGNDKQNQMIVFHLIELLKNNGRLLRPDGCPDEVYAIMTECWNNSASLRPSFRDLALRVDLIRESMDRCLSRTHSETAAKSSHPTSPVMTKDAA</sequence>
<keyword evidence="5" id="KW-0677">Repeat</keyword>
<dbReference type="Pfam" id="PF21990">
    <property type="entry name" value="SH2_1"/>
    <property type="match status" value="1"/>
</dbReference>
<keyword evidence="4 15" id="KW-0808">Transferase</keyword>
<dbReference type="PRINTS" id="PR00109">
    <property type="entry name" value="TYRKINASE"/>
</dbReference>
<dbReference type="FunFam" id="2.30.29.30:FF:000177">
    <property type="entry name" value="Tyrosine-protein kinase"/>
    <property type="match status" value="1"/>
</dbReference>
<dbReference type="InterPro" id="IPR035860">
    <property type="entry name" value="JAK2_SH2"/>
</dbReference>
<dbReference type="SUPFAM" id="SSF47031">
    <property type="entry name" value="Second domain of FERM"/>
    <property type="match status" value="1"/>
</dbReference>
<gene>
    <name evidence="25" type="ORF">PODLI_1B042777</name>
</gene>
<dbReference type="GO" id="GO:0042981">
    <property type="term" value="P:regulation of apoptotic process"/>
    <property type="evidence" value="ECO:0007669"/>
    <property type="project" value="TreeGrafter"/>
</dbReference>
<dbReference type="PRINTS" id="PR01823">
    <property type="entry name" value="JANUSKINASE"/>
</dbReference>
<dbReference type="GO" id="GO:0005634">
    <property type="term" value="C:nucleus"/>
    <property type="evidence" value="ECO:0007669"/>
    <property type="project" value="UniProtKB-SubCell"/>
</dbReference>
<dbReference type="CDD" id="cd13333">
    <property type="entry name" value="FERM_C_JAK2"/>
    <property type="match status" value="1"/>
</dbReference>
<dbReference type="InterPro" id="IPR019748">
    <property type="entry name" value="FERM_central"/>
</dbReference>
<dbReference type="GO" id="GO:0035556">
    <property type="term" value="P:intracellular signal transduction"/>
    <property type="evidence" value="ECO:0007669"/>
    <property type="project" value="InterPro"/>
</dbReference>
<dbReference type="Gene3D" id="3.30.200.20">
    <property type="entry name" value="Phosphorylase Kinase, domain 1"/>
    <property type="match status" value="2"/>
</dbReference>
<evidence type="ECO:0000256" key="9">
    <source>
        <dbReference type="ARBA" id="ARBA00022853"/>
    </source>
</evidence>
<dbReference type="InterPro" id="IPR037838">
    <property type="entry name" value="JAK2_FERM_C-lobe"/>
</dbReference>
<dbReference type="InterPro" id="IPR011009">
    <property type="entry name" value="Kinase-like_dom_sf"/>
</dbReference>
<evidence type="ECO:0000256" key="17">
    <source>
        <dbReference type="PIRSR" id="PIRSR000636-2"/>
    </source>
</evidence>
<dbReference type="PROSITE" id="PS00107">
    <property type="entry name" value="PROTEIN_KINASE_ATP"/>
    <property type="match status" value="1"/>
</dbReference>
<evidence type="ECO:0000256" key="15">
    <source>
        <dbReference type="PIRNR" id="PIRNR000636"/>
    </source>
</evidence>
<dbReference type="GO" id="GO:0019221">
    <property type="term" value="P:cytokine-mediated signaling pathway"/>
    <property type="evidence" value="ECO:0007669"/>
    <property type="project" value="UniProtKB-ARBA"/>
</dbReference>
<dbReference type="SUPFAM" id="SSF50729">
    <property type="entry name" value="PH domain-like"/>
    <property type="match status" value="1"/>
</dbReference>
<dbReference type="PROSITE" id="PS50011">
    <property type="entry name" value="PROTEIN_KINASE_DOM"/>
    <property type="match status" value="2"/>
</dbReference>
<dbReference type="FunFam" id="3.30.505.10:FF:000037">
    <property type="entry name" value="Tyrosine-protein kinase"/>
    <property type="match status" value="1"/>
</dbReference>
<dbReference type="InterPro" id="IPR041046">
    <property type="entry name" value="FERM_F2"/>
</dbReference>
<evidence type="ECO:0000256" key="5">
    <source>
        <dbReference type="ARBA" id="ARBA00022737"/>
    </source>
</evidence>
<dbReference type="InterPro" id="IPR041381">
    <property type="entry name" value="JAK1-3/TYK2_PHL_dom"/>
</dbReference>
<dbReference type="InterPro" id="IPR008266">
    <property type="entry name" value="Tyr_kinase_AS"/>
</dbReference>
<protein>
    <recommendedName>
        <fullName evidence="15 20">Tyrosine-protein kinase</fullName>
        <ecNumber evidence="15 20">2.7.10.2</ecNumber>
    </recommendedName>
</protein>
<dbReference type="InterPro" id="IPR000299">
    <property type="entry name" value="FERM_domain"/>
</dbReference>
<dbReference type="InterPro" id="IPR000719">
    <property type="entry name" value="Prot_kinase_dom"/>
</dbReference>
<feature type="region of interest" description="Disordered" evidence="21">
    <location>
        <begin position="1135"/>
        <end position="1157"/>
    </location>
</feature>
<evidence type="ECO:0000256" key="2">
    <source>
        <dbReference type="ARBA" id="ARBA00004184"/>
    </source>
</evidence>
<feature type="binding site" evidence="17">
    <location>
        <begin position="854"/>
        <end position="862"/>
    </location>
    <ligand>
        <name>ATP</name>
        <dbReference type="ChEBI" id="CHEBI:30616"/>
    </ligand>
</feature>
<keyword evidence="9" id="KW-0156">Chromatin regulator</keyword>
<evidence type="ECO:0000259" key="24">
    <source>
        <dbReference type="PROSITE" id="PS50057"/>
    </source>
</evidence>
<dbReference type="AlphaFoldDB" id="A0AA35LIN7"/>
<dbReference type="GO" id="GO:0005524">
    <property type="term" value="F:ATP binding"/>
    <property type="evidence" value="ECO:0007669"/>
    <property type="project" value="UniProtKB-UniRule"/>
</dbReference>
<keyword evidence="11" id="KW-0472">Membrane</keyword>